<name>E0UR44_SULAO</name>
<evidence type="ECO:0008006" key="3">
    <source>
        <dbReference type="Google" id="ProtNLM"/>
    </source>
</evidence>
<protein>
    <recommendedName>
        <fullName evidence="3">DUF3108 domain-containing protein</fullName>
    </recommendedName>
</protein>
<dbReference type="KEGG" id="sua:Saut_1957"/>
<dbReference type="HOGENOM" id="CLU_1165327_0_0_7"/>
<dbReference type="EMBL" id="CP002205">
    <property type="protein sequence ID" value="ADN10000.1"/>
    <property type="molecule type" value="Genomic_DNA"/>
</dbReference>
<dbReference type="Proteomes" id="UP000007803">
    <property type="component" value="Chromosome"/>
</dbReference>
<organism evidence="1 2">
    <name type="scientific">Sulfurimonas autotrophica (strain ATCC BAA-671 / DSM 16294 / JCM 11897 / OK10)</name>
    <dbReference type="NCBI Taxonomy" id="563040"/>
    <lineage>
        <taxon>Bacteria</taxon>
        <taxon>Pseudomonadati</taxon>
        <taxon>Campylobacterota</taxon>
        <taxon>Epsilonproteobacteria</taxon>
        <taxon>Campylobacterales</taxon>
        <taxon>Sulfurimonadaceae</taxon>
        <taxon>Sulfurimonas</taxon>
    </lineage>
</organism>
<reference evidence="2" key="1">
    <citation type="journal article" date="2010" name="Stand. Genomic Sci.">
        <title>Complete genome sequence of Sulfurimonas autotrophica type strain (OK10).</title>
        <authorList>
            <person name="Sikorski J."/>
            <person name="Munk C."/>
            <person name="Lapidus A."/>
            <person name="Djao O."/>
            <person name="Lucas S."/>
            <person name="Glavina Del Rio T."/>
            <person name="Nolan M."/>
            <person name="Tice H."/>
            <person name="Han C."/>
            <person name="Cheng J."/>
            <person name="Tapia R."/>
            <person name="Goodwin L."/>
            <person name="Pitluck S."/>
            <person name="Liolios K."/>
            <person name="Ivanova N."/>
            <person name="Mavromatis K."/>
            <person name="Mikhailova N."/>
            <person name="Pati A."/>
            <person name="Sims D."/>
            <person name="Meincke L."/>
            <person name="Brettin T."/>
            <person name="Detter J."/>
            <person name="Chen A."/>
            <person name="Palaniappan K."/>
            <person name="Land M."/>
            <person name="Hauser L."/>
            <person name="Chang Y."/>
            <person name="Jeffries C."/>
            <person name="Rohde M."/>
            <person name="Lang E."/>
            <person name="Spring S."/>
            <person name="Goker M."/>
            <person name="Woyke T."/>
            <person name="Bristow J."/>
            <person name="Eisen J."/>
            <person name="Markowitz V."/>
            <person name="Hugenholtz P."/>
            <person name="Kyrpides N."/>
            <person name="Klenk H."/>
        </authorList>
    </citation>
    <scope>NUCLEOTIDE SEQUENCE [LARGE SCALE GENOMIC DNA]</scope>
    <source>
        <strain evidence="2">ATCC BAA-671 / DSM 16294 / JCM 11897 / OK10</strain>
    </source>
</reference>
<dbReference type="AlphaFoldDB" id="E0UR44"/>
<dbReference type="STRING" id="563040.Saut_1957"/>
<evidence type="ECO:0000313" key="2">
    <source>
        <dbReference type="Proteomes" id="UP000007803"/>
    </source>
</evidence>
<evidence type="ECO:0000313" key="1">
    <source>
        <dbReference type="EMBL" id="ADN10000.1"/>
    </source>
</evidence>
<sequence length="238" mass="27703">MSLKIILLLVLIMTKLFGSEIQREYVVSVTLYGKIGSASYKEVKNGKNYGLFLNAKPTSFIRAVSGIKKVQYKSIGHIAPDGRYIPVFFSELTLKRHEKKQISYFCNAEKMSITKKTHIEKKVLSIDVKHLFSKKRQYHTEIEDKSKEIDYADNDYLTLMKNISLFKKGEIKYMDQKKTNKLYLISKEKNFYKIKVAKKKKKYFIALKTDCYGLLEAETYKSFKFGNAYIKTVNTSVK</sequence>
<gene>
    <name evidence="1" type="ordered locus">Saut_1957</name>
</gene>
<proteinExistence type="predicted"/>
<keyword evidence="2" id="KW-1185">Reference proteome</keyword>
<accession>E0UR44</accession>